<evidence type="ECO:0000259" key="8">
    <source>
        <dbReference type="PROSITE" id="PS50109"/>
    </source>
</evidence>
<organism evidence="11 12">
    <name type="scientific">Roseateles oligotrophus</name>
    <dbReference type="NCBI Taxonomy" id="1769250"/>
    <lineage>
        <taxon>Bacteria</taxon>
        <taxon>Pseudomonadati</taxon>
        <taxon>Pseudomonadota</taxon>
        <taxon>Betaproteobacteria</taxon>
        <taxon>Burkholderiales</taxon>
        <taxon>Sphaerotilaceae</taxon>
        <taxon>Roseateles</taxon>
    </lineage>
</organism>
<feature type="domain" description="Histidine kinase" evidence="8">
    <location>
        <begin position="549"/>
        <end position="782"/>
    </location>
</feature>
<keyword evidence="6 7" id="KW-0472">Membrane</keyword>
<dbReference type="SMART" id="SM00387">
    <property type="entry name" value="HATPase_c"/>
    <property type="match status" value="1"/>
</dbReference>
<keyword evidence="12" id="KW-1185">Reference proteome</keyword>
<dbReference type="Gene3D" id="1.10.287.130">
    <property type="match status" value="1"/>
</dbReference>
<dbReference type="Pfam" id="PF03924">
    <property type="entry name" value="CHASE"/>
    <property type="match status" value="1"/>
</dbReference>
<dbReference type="InterPro" id="IPR005467">
    <property type="entry name" value="His_kinase_dom"/>
</dbReference>
<dbReference type="Gene3D" id="3.30.565.10">
    <property type="entry name" value="Histidine kinase-like ATPase, C-terminal domain"/>
    <property type="match status" value="1"/>
</dbReference>
<proteinExistence type="predicted"/>
<evidence type="ECO:0000256" key="6">
    <source>
        <dbReference type="ARBA" id="ARBA00023136"/>
    </source>
</evidence>
<evidence type="ECO:0000259" key="9">
    <source>
        <dbReference type="PROSITE" id="PS50113"/>
    </source>
</evidence>
<dbReference type="InterPro" id="IPR013655">
    <property type="entry name" value="PAS_fold_3"/>
</dbReference>
<dbReference type="PROSITE" id="PS50113">
    <property type="entry name" value="PAC"/>
    <property type="match status" value="1"/>
</dbReference>
<evidence type="ECO:0000256" key="2">
    <source>
        <dbReference type="ARBA" id="ARBA00004370"/>
    </source>
</evidence>
<dbReference type="Gene3D" id="3.30.450.350">
    <property type="entry name" value="CHASE domain"/>
    <property type="match status" value="1"/>
</dbReference>
<dbReference type="InterPro" id="IPR006189">
    <property type="entry name" value="CHASE_dom"/>
</dbReference>
<dbReference type="InterPro" id="IPR003594">
    <property type="entry name" value="HATPase_dom"/>
</dbReference>
<sequence length="787" mass="85850">MKNSAIAKTASRGQTLRPGLLDVLLIGTIALAGSAISYLGYQSLRKAEALRREEIFSATVETVLSSVELELTRAVEVARNGGLMLELQPQLQRKDFNHYAQGLTRQLPSVQVLEWQPVVMGAERTQFEASARAQGLQDYRIVEPDEKTGAWLTAPARDDYVPVLYAWPEKGAALGFNLGADPLRMASKLKAASLAEPVASESFRILRGDIQASASFGFAITAAVLGEPDGTGSVKARAYLAVVIELPLLLQHAAGHANDGHLDLLVYDQAMSLSKPIYTGIGPDSDLRALTADGSVAELAAQAGDRIKSLAVAGRKWQVVLHPRPAYFAALPKAHANWVLGAGLLCTLLLMFAARHLQRGRRSLLLAQHNLLDERQRLQNVIEGTGAGSWEYNFETDEMRVNERWAEIGGLDPKAYAVKTGYDWQTDCHPDDVAMLKQTLLKHLSGERANYQVEFRRRHVDGRWIWVSARGKVLRRDARGRALTIACTMVEIGERKEAEARVLELNSTLEQRVAQRGAELEEAMLKLRQSQEELTRSQARATLNTLAAGVSHELSTPMSNSLISANTVAALAKEFAQAMAAGGLKRIELERFVGRVSEGSELVVRNLERALDLMQSFRQVATDQASEQRRRFDLRTSVQELLEALAPSLSLQPHRIDLNIPNGIELDSYPGPLGQVLTNLINNAYLHAFDGMEQGGVLKISAEAAGPNHVRISCRDNGRGMDAATLEKLFIPFFSTKIGKGGSGLGMSIIDNLVNKTLGGSLQVESAPGEGTSVHVTLPLMAPQVRD</sequence>
<evidence type="ECO:0000256" key="1">
    <source>
        <dbReference type="ARBA" id="ARBA00000085"/>
    </source>
</evidence>
<dbReference type="PROSITE" id="PS50839">
    <property type="entry name" value="CHASE"/>
    <property type="match status" value="1"/>
</dbReference>
<dbReference type="NCBIfam" id="TIGR00229">
    <property type="entry name" value="sensory_box"/>
    <property type="match status" value="1"/>
</dbReference>
<keyword evidence="4 7" id="KW-0812">Transmembrane</keyword>
<dbReference type="InterPro" id="IPR000700">
    <property type="entry name" value="PAS-assoc_C"/>
</dbReference>
<feature type="domain" description="PAC" evidence="9">
    <location>
        <begin position="451"/>
        <end position="504"/>
    </location>
</feature>
<evidence type="ECO:0000256" key="5">
    <source>
        <dbReference type="ARBA" id="ARBA00022989"/>
    </source>
</evidence>
<dbReference type="InterPro" id="IPR035965">
    <property type="entry name" value="PAS-like_dom_sf"/>
</dbReference>
<dbReference type="InterPro" id="IPR004358">
    <property type="entry name" value="Sig_transdc_His_kin-like_C"/>
</dbReference>
<dbReference type="CDD" id="cd00130">
    <property type="entry name" value="PAS"/>
    <property type="match status" value="1"/>
</dbReference>
<feature type="domain" description="CHASE" evidence="10">
    <location>
        <begin position="87"/>
        <end position="320"/>
    </location>
</feature>
<dbReference type="PROSITE" id="PS50109">
    <property type="entry name" value="HIS_KIN"/>
    <property type="match status" value="1"/>
</dbReference>
<evidence type="ECO:0000259" key="10">
    <source>
        <dbReference type="PROSITE" id="PS50839"/>
    </source>
</evidence>
<dbReference type="SUPFAM" id="SSF55785">
    <property type="entry name" value="PYP-like sensor domain (PAS domain)"/>
    <property type="match status" value="1"/>
</dbReference>
<dbReference type="EMBL" id="JAJIRN010000007">
    <property type="protein sequence ID" value="MCV2369663.1"/>
    <property type="molecule type" value="Genomic_DNA"/>
</dbReference>
<keyword evidence="5 7" id="KW-1133">Transmembrane helix</keyword>
<protein>
    <recommendedName>
        <fullName evidence="3">histidine kinase</fullName>
        <ecNumber evidence="3">2.7.13.3</ecNumber>
    </recommendedName>
</protein>
<feature type="transmembrane region" description="Helical" evidence="7">
    <location>
        <begin position="20"/>
        <end position="41"/>
    </location>
</feature>
<dbReference type="SUPFAM" id="SSF55874">
    <property type="entry name" value="ATPase domain of HSP90 chaperone/DNA topoisomerase II/histidine kinase"/>
    <property type="match status" value="1"/>
</dbReference>
<dbReference type="PANTHER" id="PTHR43065">
    <property type="entry name" value="SENSOR HISTIDINE KINASE"/>
    <property type="match status" value="1"/>
</dbReference>
<accession>A0ABT2YHX4</accession>
<evidence type="ECO:0000313" key="11">
    <source>
        <dbReference type="EMBL" id="MCV2369663.1"/>
    </source>
</evidence>
<dbReference type="EC" id="2.7.13.3" evidence="3"/>
<gene>
    <name evidence="11" type="ORF">LNV07_16405</name>
</gene>
<comment type="subcellular location">
    <subcellularLocation>
        <location evidence="2">Membrane</location>
    </subcellularLocation>
</comment>
<dbReference type="PRINTS" id="PR00344">
    <property type="entry name" value="BCTRLSENSOR"/>
</dbReference>
<evidence type="ECO:0000256" key="7">
    <source>
        <dbReference type="SAM" id="Phobius"/>
    </source>
</evidence>
<dbReference type="SMART" id="SM01079">
    <property type="entry name" value="CHASE"/>
    <property type="match status" value="1"/>
</dbReference>
<evidence type="ECO:0000256" key="4">
    <source>
        <dbReference type="ARBA" id="ARBA00022692"/>
    </source>
</evidence>
<evidence type="ECO:0000313" key="12">
    <source>
        <dbReference type="Proteomes" id="UP001209701"/>
    </source>
</evidence>
<dbReference type="InterPro" id="IPR000014">
    <property type="entry name" value="PAS"/>
</dbReference>
<reference evidence="11 12" key="1">
    <citation type="submission" date="2021-11" db="EMBL/GenBank/DDBJ databases">
        <authorList>
            <person name="Liang Q."/>
            <person name="Mou H."/>
            <person name="Liu Z."/>
        </authorList>
    </citation>
    <scope>NUCLEOTIDE SEQUENCE [LARGE SCALE GENOMIC DNA]</scope>
    <source>
        <strain evidence="11 12">CHU3</strain>
    </source>
</reference>
<dbReference type="InterPro" id="IPR042240">
    <property type="entry name" value="CHASE_sf"/>
</dbReference>
<evidence type="ECO:0000256" key="3">
    <source>
        <dbReference type="ARBA" id="ARBA00012438"/>
    </source>
</evidence>
<dbReference type="Proteomes" id="UP001209701">
    <property type="component" value="Unassembled WGS sequence"/>
</dbReference>
<dbReference type="Pfam" id="PF08447">
    <property type="entry name" value="PAS_3"/>
    <property type="match status" value="1"/>
</dbReference>
<dbReference type="RefSeq" id="WP_263572245.1">
    <property type="nucleotide sequence ID" value="NZ_JAJIRN010000007.1"/>
</dbReference>
<comment type="catalytic activity">
    <reaction evidence="1">
        <text>ATP + protein L-histidine = ADP + protein N-phospho-L-histidine.</text>
        <dbReference type="EC" id="2.7.13.3"/>
    </reaction>
</comment>
<dbReference type="Gene3D" id="3.30.450.20">
    <property type="entry name" value="PAS domain"/>
    <property type="match status" value="1"/>
</dbReference>
<dbReference type="Pfam" id="PF02518">
    <property type="entry name" value="HATPase_c"/>
    <property type="match status" value="1"/>
</dbReference>
<comment type="caution">
    <text evidence="11">The sequence shown here is derived from an EMBL/GenBank/DDBJ whole genome shotgun (WGS) entry which is preliminary data.</text>
</comment>
<name>A0ABT2YHX4_9BURK</name>
<dbReference type="InterPro" id="IPR036890">
    <property type="entry name" value="HATPase_C_sf"/>
</dbReference>